<evidence type="ECO:0000259" key="3">
    <source>
        <dbReference type="PROSITE" id="PS51186"/>
    </source>
</evidence>
<evidence type="ECO:0000256" key="1">
    <source>
        <dbReference type="ARBA" id="ARBA00022679"/>
    </source>
</evidence>
<dbReference type="InterPro" id="IPR016181">
    <property type="entry name" value="Acyl_CoA_acyltransferase"/>
</dbReference>
<dbReference type="PANTHER" id="PTHR43877:SF1">
    <property type="entry name" value="ACETYLTRANSFERASE"/>
    <property type="match status" value="1"/>
</dbReference>
<accession>A0ABR8KWN5</accession>
<dbReference type="Pfam" id="PF00583">
    <property type="entry name" value="Acetyltransf_1"/>
    <property type="match status" value="1"/>
</dbReference>
<dbReference type="Gene3D" id="3.40.630.30">
    <property type="match status" value="1"/>
</dbReference>
<reference evidence="4 5" key="1">
    <citation type="submission" date="2020-09" db="EMBL/GenBank/DDBJ databases">
        <authorList>
            <person name="Yoon J.-W."/>
        </authorList>
    </citation>
    <scope>NUCLEOTIDE SEQUENCE [LARGE SCALE GENOMIC DNA]</scope>
    <source>
        <strain evidence="4 5">KMU-140</strain>
    </source>
</reference>
<keyword evidence="1" id="KW-0808">Transferase</keyword>
<dbReference type="InterPro" id="IPR000182">
    <property type="entry name" value="GNAT_dom"/>
</dbReference>
<dbReference type="CDD" id="cd04301">
    <property type="entry name" value="NAT_SF"/>
    <property type="match status" value="1"/>
</dbReference>
<evidence type="ECO:0000313" key="4">
    <source>
        <dbReference type="EMBL" id="MBD2843483.1"/>
    </source>
</evidence>
<protein>
    <submittedName>
        <fullName evidence="4">GNAT family N-acetyltransferase</fullName>
    </submittedName>
</protein>
<evidence type="ECO:0000256" key="2">
    <source>
        <dbReference type="ARBA" id="ARBA00023315"/>
    </source>
</evidence>
<gene>
    <name evidence="4" type="ORF">IB285_14570</name>
</gene>
<comment type="caution">
    <text evidence="4">The sequence shown here is derived from an EMBL/GenBank/DDBJ whole genome shotgun (WGS) entry which is preliminary data.</text>
</comment>
<dbReference type="EMBL" id="JACXLC010000001">
    <property type="protein sequence ID" value="MBD2843483.1"/>
    <property type="molecule type" value="Genomic_DNA"/>
</dbReference>
<organism evidence="4 5">
    <name type="scientific">Erythrobacter rubeus</name>
    <dbReference type="NCBI Taxonomy" id="2760803"/>
    <lineage>
        <taxon>Bacteria</taxon>
        <taxon>Pseudomonadati</taxon>
        <taxon>Pseudomonadota</taxon>
        <taxon>Alphaproteobacteria</taxon>
        <taxon>Sphingomonadales</taxon>
        <taxon>Erythrobacteraceae</taxon>
        <taxon>Erythrobacter/Porphyrobacter group</taxon>
        <taxon>Erythrobacter</taxon>
    </lineage>
</organism>
<name>A0ABR8KWN5_9SPHN</name>
<keyword evidence="5" id="KW-1185">Reference proteome</keyword>
<proteinExistence type="predicted"/>
<evidence type="ECO:0000313" key="5">
    <source>
        <dbReference type="Proteomes" id="UP000635384"/>
    </source>
</evidence>
<dbReference type="SUPFAM" id="SSF55729">
    <property type="entry name" value="Acyl-CoA N-acyltransferases (Nat)"/>
    <property type="match status" value="1"/>
</dbReference>
<dbReference type="PANTHER" id="PTHR43877">
    <property type="entry name" value="AMINOALKYLPHOSPHONATE N-ACETYLTRANSFERASE-RELATED-RELATED"/>
    <property type="match status" value="1"/>
</dbReference>
<dbReference type="PROSITE" id="PS51186">
    <property type="entry name" value="GNAT"/>
    <property type="match status" value="1"/>
</dbReference>
<dbReference type="Proteomes" id="UP000635384">
    <property type="component" value="Unassembled WGS sequence"/>
</dbReference>
<sequence>MVEIRRLGVADAGLLPEVNRLYGEAFAEVDEYAADPPTEARANELLGNDDAILLVAFDGKRPVGALTAYVLPKFEQNRSELFIYDLAVAENFRRQGIATQLIRAAGRLARERGVWIMFIQAEAGDEPPLALYRKLSVSEEVAHHFDIEP</sequence>
<keyword evidence="2" id="KW-0012">Acyltransferase</keyword>
<feature type="domain" description="N-acetyltransferase" evidence="3">
    <location>
        <begin position="2"/>
        <end position="149"/>
    </location>
</feature>
<dbReference type="InterPro" id="IPR050832">
    <property type="entry name" value="Bact_Acetyltransf"/>
</dbReference>